<evidence type="ECO:0000313" key="2">
    <source>
        <dbReference type="EMBL" id="MDR9847068.1"/>
    </source>
</evidence>
<organism evidence="2 3">
    <name type="scientific">Herbaspirillum huttiense subsp. lycopersici</name>
    <dbReference type="NCBI Taxonomy" id="3074428"/>
    <lineage>
        <taxon>Bacteria</taxon>
        <taxon>Pseudomonadati</taxon>
        <taxon>Pseudomonadota</taxon>
        <taxon>Betaproteobacteria</taxon>
        <taxon>Burkholderiales</taxon>
        <taxon>Oxalobacteraceae</taxon>
        <taxon>Herbaspirillum</taxon>
    </lineage>
</organism>
<feature type="domain" description="DUF6876" evidence="1">
    <location>
        <begin position="8"/>
        <end position="126"/>
    </location>
</feature>
<dbReference type="EMBL" id="JAVLSJ010000001">
    <property type="protein sequence ID" value="MDR9847068.1"/>
    <property type="molecule type" value="Genomic_DNA"/>
</dbReference>
<sequence length="126" mass="14177">MDKEDFIEQLHQYYGGDDRTYRHSLARDVLYTPGVQFFAEHCGGGAYWLLDIIATEPAIRKQAESFASITLTVTGSVGKLVVDDGGAGDNGERSVVFTRDFDFTTAFEGEWKFYFVDHTVMLPGEY</sequence>
<gene>
    <name evidence="2" type="ORF">RI048_02460</name>
</gene>
<protein>
    <recommendedName>
        <fullName evidence="1">DUF6876 domain-containing protein</fullName>
    </recommendedName>
</protein>
<dbReference type="InterPro" id="IPR049241">
    <property type="entry name" value="DUF6876"/>
</dbReference>
<comment type="caution">
    <text evidence="2">The sequence shown here is derived from an EMBL/GenBank/DDBJ whole genome shotgun (WGS) entry which is preliminary data.</text>
</comment>
<evidence type="ECO:0000313" key="3">
    <source>
        <dbReference type="Proteomes" id="UP001246576"/>
    </source>
</evidence>
<proteinExistence type="predicted"/>
<reference evidence="2" key="1">
    <citation type="submission" date="2023-09" db="EMBL/GenBank/DDBJ databases">
        <title>Description of first Herbaspirillum huttiense subsp. nephrolepsisexaltata and Herbaspirillum huttiense subsp. lycopersicon.</title>
        <authorList>
            <person name="Poudel M."/>
            <person name="Sharma A."/>
            <person name="Goss E."/>
            <person name="Tapia J.H."/>
            <person name="Harmon C.M."/>
            <person name="Jones J.B."/>
        </authorList>
    </citation>
    <scope>NUCLEOTIDE SEQUENCE</scope>
    <source>
        <strain evidence="2">SE1</strain>
    </source>
</reference>
<accession>A0ABU2EGQ8</accession>
<dbReference type="Proteomes" id="UP001246576">
    <property type="component" value="Unassembled WGS sequence"/>
</dbReference>
<name>A0ABU2EGQ8_9BURK</name>
<evidence type="ECO:0000259" key="1">
    <source>
        <dbReference type="Pfam" id="PF21781"/>
    </source>
</evidence>
<keyword evidence="3" id="KW-1185">Reference proteome</keyword>
<dbReference type="Pfam" id="PF21781">
    <property type="entry name" value="DUF6876"/>
    <property type="match status" value="1"/>
</dbReference>
<dbReference type="RefSeq" id="WP_310839490.1">
    <property type="nucleotide sequence ID" value="NZ_JAVLSJ010000001.1"/>
</dbReference>